<dbReference type="GO" id="GO:0002161">
    <property type="term" value="F:aminoacyl-tRNA deacylase activity"/>
    <property type="evidence" value="ECO:0007669"/>
    <property type="project" value="InterPro"/>
</dbReference>
<evidence type="ECO:0000256" key="2">
    <source>
        <dbReference type="ARBA" id="ARBA00004514"/>
    </source>
</evidence>
<sequence>MERVPDKIDFALEEEKINDYWRKKNTFRNSLDHSKTRKKFTFFDGPPFATGLPHYGHILAGTIKDIVTRFAHQSGHHVSRRFGWDCHGLPVEYEVDKTLGIKAPSDVLDMGIDKYNAHCRSIVMRYSKEWEIIMERLARWIDFDYDYKTLYPWYMESIWWVFHELYIKGLVYKGVKVMPYSTACNTPLSNFESGQNYKEVVDPQVVVGFPLDTDPSVMLVVWTTTPWTLPSNLATCVHPDLVYVKVKSLKNNEVYIMMEARLCMLFKKEKEYQILDKFPGQKLKGLGYQPLFPYFAEFKAKGAFKVLTDKYVSDDAGTGIVHQAPYFGEDDYRVCLAEGIISRDQKIVCPVDDSGRFVKPVVDFEGDHVKDADKKIIKYLKEKCPRRLIEAGSVKHSYPFCWRSDTPLIYRAVPSWFVRVEQMVENLLQSSQATYWLAHIAHSVPDFVKDKRFGNWLKGARDWAISRNRYWGTPIPLWVSEDGKEVVCVGSIKQLEELTNQKITDLHRESIDNLTIPSVRPGMPPLRRVSEVFDCWFESGSMPYAQVHFPFNRSCEIDFHQGFPADFIAEGIDQTRGWFYTLIVVSTALFNKPPFKNLIANGLVLAADGQKMSKRKKNYPDPIDVVKKYGADSLRLYLINSPVVRAENLRFKEEGVRDVLKDVLLPWYNAYRYLAQSIERLETEGQTFKYSGEENYVSTNTMDKWIKSATQTMVATVWREMARFHLYKVVPILLDYIDQLTNWYIRMNRKRLKGDGGERECLVAVNTLFGVLFTFVRIMAPFTPFLCELMYTNLRRKVTSSVSAKSTESIHFLDLPKPVTSHIDIVIERRIKNMQYVISSGRIIRDKRTVPMKYPLPELIVIHKDQQYLDDLQAVKNYILEELNIKSLVLSTDCSKYKVTLAADVDHKSLGARLKGDFKSVLKAVKELSDSQVQEFLKNGQLEVLGHMLNIDEVFIAYRFEEGSFDSEKYETWGSKEVALMFDMTRNASMLDEGMAREVVNLVQKLRKKGQFVPTDPITVYYKITPEDSDLSTVITSQKTYIENSLKVPLRPWSECENEHDFVVEESSQLKGCPGLIQLKIVHGFCSDWSTNRNYGIVESVKRKNTTPSTQAAKVVKSEETIKTKEMSPQMKSRGRERKKSQSKDFRKSLPQAKQDANEDSQLIKISNGHFTMAPSVRHILLRFHKELLKNTKNVKNGEWVVPLENPSEGNEITLEGLKHEAAGLIGAKLENLSFHLVKEGNKTEELQGNLKENKFSSAVVFVCPKTCDVSQEEFIEFKVKPSNFPDQPFVNVTYNKRKGIVFLVGPDGTPLKADGIIQSIAKLYSVDPARIVTYRPLTGYKNEILVSLN</sequence>
<keyword evidence="6" id="KW-0597">Phosphoprotein</keyword>
<dbReference type="PRINTS" id="PR00984">
    <property type="entry name" value="TRNASYNTHILE"/>
</dbReference>
<dbReference type="InterPro" id="IPR013155">
    <property type="entry name" value="M/V/L/I-tRNA-synth_anticd-bd"/>
</dbReference>
<evidence type="ECO:0000313" key="22">
    <source>
        <dbReference type="Proteomes" id="UP001372834"/>
    </source>
</evidence>
<evidence type="ECO:0000256" key="5">
    <source>
        <dbReference type="ARBA" id="ARBA00022490"/>
    </source>
</evidence>
<dbReference type="SUPFAM" id="SSF52374">
    <property type="entry name" value="Nucleotidylyl transferase"/>
    <property type="match status" value="1"/>
</dbReference>
<comment type="subunit">
    <text evidence="15">Part of a multisubunit complex that groups tRNA ligases for Arg (RARS1), Asp (DARS1), Gln (QARS1), Ile (IARS1), Leu (LARS1), Lys (KARS1), Met (MARS1) the bifunctional ligase for Glu and Pro (EPRS1) and the auxiliary subunits AIMP1/p43, AIMP2/p38 and EEF1E1/p18.</text>
</comment>
<keyword evidence="9 17" id="KW-0067">ATP-binding</keyword>
<evidence type="ECO:0000256" key="14">
    <source>
        <dbReference type="ARBA" id="ARBA00048359"/>
    </source>
</evidence>
<dbReference type="EC" id="6.1.1.5" evidence="4"/>
<keyword evidence="12 17" id="KW-0030">Aminoacyl-tRNA synthetase</keyword>
<dbReference type="GO" id="GO:0005829">
    <property type="term" value="C:cytosol"/>
    <property type="evidence" value="ECO:0007669"/>
    <property type="project" value="UniProtKB-SubCell"/>
</dbReference>
<evidence type="ECO:0000256" key="17">
    <source>
        <dbReference type="RuleBase" id="RU363035"/>
    </source>
</evidence>
<dbReference type="InterPro" id="IPR002301">
    <property type="entry name" value="Ile-tRNA-ligase"/>
</dbReference>
<feature type="region of interest" description="Disordered" evidence="18">
    <location>
        <begin position="1104"/>
        <end position="1159"/>
    </location>
</feature>
<comment type="subcellular location">
    <subcellularLocation>
        <location evidence="2">Cytoplasm</location>
        <location evidence="2">Cytosol</location>
    </subcellularLocation>
</comment>
<gene>
    <name evidence="21" type="ORF">RUM43_007411</name>
</gene>
<evidence type="ECO:0000256" key="8">
    <source>
        <dbReference type="ARBA" id="ARBA00022741"/>
    </source>
</evidence>
<evidence type="ECO:0000256" key="10">
    <source>
        <dbReference type="ARBA" id="ARBA00022917"/>
    </source>
</evidence>
<dbReference type="NCBIfam" id="TIGR00392">
    <property type="entry name" value="ileS"/>
    <property type="match status" value="1"/>
</dbReference>
<evidence type="ECO:0000313" key="21">
    <source>
        <dbReference type="EMBL" id="KAK6639141.1"/>
    </source>
</evidence>
<evidence type="ECO:0000256" key="11">
    <source>
        <dbReference type="ARBA" id="ARBA00022990"/>
    </source>
</evidence>
<dbReference type="GO" id="GO:0006428">
    <property type="term" value="P:isoleucyl-tRNA aminoacylation"/>
    <property type="evidence" value="ECO:0007669"/>
    <property type="project" value="InterPro"/>
</dbReference>
<dbReference type="Proteomes" id="UP001372834">
    <property type="component" value="Unassembled WGS sequence"/>
</dbReference>
<dbReference type="EMBL" id="JAWJWE010000003">
    <property type="protein sequence ID" value="KAK6639141.1"/>
    <property type="molecule type" value="Genomic_DNA"/>
</dbReference>
<dbReference type="PANTHER" id="PTHR42780:SF1">
    <property type="entry name" value="ISOLEUCINE--TRNA LIGASE, CYTOPLASMIC"/>
    <property type="match status" value="1"/>
</dbReference>
<dbReference type="PROSITE" id="PS00178">
    <property type="entry name" value="AA_TRNA_LIGASE_I"/>
    <property type="match status" value="1"/>
</dbReference>
<evidence type="ECO:0000256" key="4">
    <source>
        <dbReference type="ARBA" id="ARBA00013165"/>
    </source>
</evidence>
<keyword evidence="11" id="KW-0007">Acetylation</keyword>
<dbReference type="SUPFAM" id="SSF47323">
    <property type="entry name" value="Anticodon-binding domain of a subclass of class I aminoacyl-tRNA synthetases"/>
    <property type="match status" value="1"/>
</dbReference>
<dbReference type="Gene3D" id="3.40.50.620">
    <property type="entry name" value="HUPs"/>
    <property type="match status" value="2"/>
</dbReference>
<dbReference type="InterPro" id="IPR001412">
    <property type="entry name" value="aa-tRNA-synth_I_CS"/>
</dbReference>
<feature type="domain" description="Methionyl/Valyl/Leucyl/Isoleucyl-tRNA synthetase anticodon-binding" evidence="20">
    <location>
        <begin position="703"/>
        <end position="857"/>
    </location>
</feature>
<dbReference type="InterPro" id="IPR009080">
    <property type="entry name" value="tRNAsynth_Ia_anticodon-bd"/>
</dbReference>
<evidence type="ECO:0000256" key="1">
    <source>
        <dbReference type="ARBA" id="ARBA00003170"/>
    </source>
</evidence>
<name>A0AAN8PML6_POLSC</name>
<dbReference type="InterPro" id="IPR023586">
    <property type="entry name" value="Ile-tRNA-ligase_type2"/>
</dbReference>
<evidence type="ECO:0000256" key="16">
    <source>
        <dbReference type="ARBA" id="ARBA00069879"/>
    </source>
</evidence>
<protein>
    <recommendedName>
        <fullName evidence="16">Isoleucine--tRNA ligase, cytoplasmic</fullName>
        <ecNumber evidence="4">6.1.1.5</ecNumber>
    </recommendedName>
    <alternativeName>
        <fullName evidence="13">Isoleucyl-tRNA synthetase</fullName>
    </alternativeName>
</protein>
<dbReference type="InterPro" id="IPR014729">
    <property type="entry name" value="Rossmann-like_a/b/a_fold"/>
</dbReference>
<dbReference type="FunFam" id="3.40.50.620:FF:000050">
    <property type="entry name" value="Isoleucyl-tRNA synthetase,cytoplasmic"/>
    <property type="match status" value="1"/>
</dbReference>
<evidence type="ECO:0000256" key="12">
    <source>
        <dbReference type="ARBA" id="ARBA00023146"/>
    </source>
</evidence>
<dbReference type="GO" id="GO:0000049">
    <property type="term" value="F:tRNA binding"/>
    <property type="evidence" value="ECO:0007669"/>
    <property type="project" value="InterPro"/>
</dbReference>
<comment type="function">
    <text evidence="1">Catalyzes the specific attachment of an amino acid to its cognate tRNA in a 2 step reaction: the amino acid (AA) is first activated by ATP to form AA-AMP and then transferred to the acceptor end of the tRNA.</text>
</comment>
<evidence type="ECO:0000259" key="19">
    <source>
        <dbReference type="Pfam" id="PF00133"/>
    </source>
</evidence>
<dbReference type="SUPFAM" id="SSF50677">
    <property type="entry name" value="ValRS/IleRS/LeuRS editing domain"/>
    <property type="match status" value="1"/>
</dbReference>
<evidence type="ECO:0000256" key="7">
    <source>
        <dbReference type="ARBA" id="ARBA00022598"/>
    </source>
</evidence>
<feature type="compositionally biased region" description="Basic and acidic residues" evidence="18">
    <location>
        <begin position="1116"/>
        <end position="1126"/>
    </location>
</feature>
<comment type="catalytic activity">
    <reaction evidence="14">
        <text>tRNA(Ile) + L-isoleucine + ATP = L-isoleucyl-tRNA(Ile) + AMP + diphosphate</text>
        <dbReference type="Rhea" id="RHEA:11060"/>
        <dbReference type="Rhea" id="RHEA-COMP:9666"/>
        <dbReference type="Rhea" id="RHEA-COMP:9695"/>
        <dbReference type="ChEBI" id="CHEBI:30616"/>
        <dbReference type="ChEBI" id="CHEBI:33019"/>
        <dbReference type="ChEBI" id="CHEBI:58045"/>
        <dbReference type="ChEBI" id="CHEBI:78442"/>
        <dbReference type="ChEBI" id="CHEBI:78528"/>
        <dbReference type="ChEBI" id="CHEBI:456215"/>
        <dbReference type="EC" id="6.1.1.5"/>
    </reaction>
</comment>
<dbReference type="FunFam" id="1.10.730.10:FF:000004">
    <property type="entry name" value="Isoleucyl-tRNA synthetase, cytoplasmic"/>
    <property type="match status" value="1"/>
</dbReference>
<dbReference type="Pfam" id="PF08264">
    <property type="entry name" value="Anticodon_1"/>
    <property type="match status" value="1"/>
</dbReference>
<dbReference type="FunFam" id="3.40.50.620:FF:000414">
    <property type="entry name" value="Isoleucine--tRNA ligase, cytoplasmic-like"/>
    <property type="match status" value="1"/>
</dbReference>
<dbReference type="PANTHER" id="PTHR42780">
    <property type="entry name" value="SOLEUCYL-TRNA SYNTHETASE"/>
    <property type="match status" value="1"/>
</dbReference>
<dbReference type="InterPro" id="IPR002300">
    <property type="entry name" value="aa-tRNA-synth_Ia"/>
</dbReference>
<comment type="caution">
    <text evidence="21">The sequence shown here is derived from an EMBL/GenBank/DDBJ whole genome shotgun (WGS) entry which is preliminary data.</text>
</comment>
<evidence type="ECO:0000256" key="13">
    <source>
        <dbReference type="ARBA" id="ARBA00032665"/>
    </source>
</evidence>
<evidence type="ECO:0000256" key="18">
    <source>
        <dbReference type="SAM" id="MobiDB-lite"/>
    </source>
</evidence>
<dbReference type="CDD" id="cd07961">
    <property type="entry name" value="Anticodon_Ia_Ile_ABEc"/>
    <property type="match status" value="1"/>
</dbReference>
<feature type="domain" description="Aminoacyl-tRNA synthetase class Ia" evidence="19">
    <location>
        <begin position="17"/>
        <end position="649"/>
    </location>
</feature>
<dbReference type="InterPro" id="IPR033709">
    <property type="entry name" value="Anticodon_Ile_ABEc"/>
</dbReference>
<dbReference type="GO" id="GO:0004822">
    <property type="term" value="F:isoleucine-tRNA ligase activity"/>
    <property type="evidence" value="ECO:0007669"/>
    <property type="project" value="UniProtKB-EC"/>
</dbReference>
<keyword evidence="7 17" id="KW-0436">Ligase</keyword>
<keyword evidence="8 17" id="KW-0547">Nucleotide-binding</keyword>
<evidence type="ECO:0000256" key="9">
    <source>
        <dbReference type="ARBA" id="ARBA00022840"/>
    </source>
</evidence>
<keyword evidence="10 17" id="KW-0648">Protein biosynthesis</keyword>
<comment type="similarity">
    <text evidence="3 17">Belongs to the class-I aminoacyl-tRNA synthetase family.</text>
</comment>
<dbReference type="Gene3D" id="1.10.730.10">
    <property type="entry name" value="Isoleucyl-tRNA Synthetase, Domain 1"/>
    <property type="match status" value="1"/>
</dbReference>
<proteinExistence type="inferred from homology"/>
<dbReference type="Pfam" id="PF00133">
    <property type="entry name" value="tRNA-synt_1"/>
    <property type="match status" value="1"/>
</dbReference>
<dbReference type="InterPro" id="IPR009008">
    <property type="entry name" value="Val/Leu/Ile-tRNA-synth_edit"/>
</dbReference>
<dbReference type="GO" id="GO:0017101">
    <property type="term" value="C:aminoacyl-tRNA synthetase multienzyme complex"/>
    <property type="evidence" value="ECO:0007669"/>
    <property type="project" value="UniProtKB-ARBA"/>
</dbReference>
<evidence type="ECO:0000256" key="3">
    <source>
        <dbReference type="ARBA" id="ARBA00005594"/>
    </source>
</evidence>
<accession>A0AAN8PML6</accession>
<keyword evidence="5" id="KW-0963">Cytoplasm</keyword>
<evidence type="ECO:0000256" key="15">
    <source>
        <dbReference type="ARBA" id="ARBA00063494"/>
    </source>
</evidence>
<evidence type="ECO:0000256" key="6">
    <source>
        <dbReference type="ARBA" id="ARBA00022553"/>
    </source>
</evidence>
<dbReference type="GO" id="GO:0005524">
    <property type="term" value="F:ATP binding"/>
    <property type="evidence" value="ECO:0007669"/>
    <property type="project" value="UniProtKB-KW"/>
</dbReference>
<dbReference type="CDD" id="cd00818">
    <property type="entry name" value="IleRS_core"/>
    <property type="match status" value="1"/>
</dbReference>
<dbReference type="Pfam" id="PF19302">
    <property type="entry name" value="DUF5915"/>
    <property type="match status" value="1"/>
</dbReference>
<evidence type="ECO:0000259" key="20">
    <source>
        <dbReference type="Pfam" id="PF08264"/>
    </source>
</evidence>
<organism evidence="21 22">
    <name type="scientific">Polyplax serrata</name>
    <name type="common">Common mouse louse</name>
    <dbReference type="NCBI Taxonomy" id="468196"/>
    <lineage>
        <taxon>Eukaryota</taxon>
        <taxon>Metazoa</taxon>
        <taxon>Ecdysozoa</taxon>
        <taxon>Arthropoda</taxon>
        <taxon>Hexapoda</taxon>
        <taxon>Insecta</taxon>
        <taxon>Pterygota</taxon>
        <taxon>Neoptera</taxon>
        <taxon>Paraneoptera</taxon>
        <taxon>Psocodea</taxon>
        <taxon>Troctomorpha</taxon>
        <taxon>Phthiraptera</taxon>
        <taxon>Anoplura</taxon>
        <taxon>Polyplacidae</taxon>
        <taxon>Polyplax</taxon>
    </lineage>
</organism>
<reference evidence="21 22" key="1">
    <citation type="submission" date="2023-10" db="EMBL/GenBank/DDBJ databases">
        <title>Genomes of two closely related lineages of the louse Polyplax serrata with different host specificities.</title>
        <authorList>
            <person name="Martinu J."/>
            <person name="Tarabai H."/>
            <person name="Stefka J."/>
            <person name="Hypsa V."/>
        </authorList>
    </citation>
    <scope>NUCLEOTIDE SEQUENCE [LARGE SCALE GENOMIC DNA]</scope>
    <source>
        <strain evidence="21">HR10_N</strain>
    </source>
</reference>